<dbReference type="HAMAP" id="MF_01204">
    <property type="entry name" value="Oxidoreductase_RutE_HadB"/>
    <property type="match status" value="1"/>
</dbReference>
<keyword evidence="2 5" id="KW-0288">FMN</keyword>
<dbReference type="RefSeq" id="WP_406855613.1">
    <property type="nucleotide sequence ID" value="NZ_CP157484.1"/>
</dbReference>
<keyword evidence="1 5" id="KW-0285">Flavoprotein</keyword>
<dbReference type="Pfam" id="PF00881">
    <property type="entry name" value="Nitroreductase"/>
    <property type="match status" value="1"/>
</dbReference>
<comment type="cofactor">
    <cofactor evidence="5">
        <name>FMN</name>
        <dbReference type="ChEBI" id="CHEBI:58210"/>
    </cofactor>
</comment>
<protein>
    <recommendedName>
        <fullName evidence="5">Putative NADH dehydrogenase/NAD(P)H nitroreductase ABEG18_24280</fullName>
        <ecNumber evidence="5">1.-.-.-</ecNumber>
    </recommendedName>
</protein>
<comment type="similarity">
    <text evidence="5">Belongs to the nitroreductase family. HadB/RutE subfamily.</text>
</comment>
<dbReference type="GO" id="GO:0016491">
    <property type="term" value="F:oxidoreductase activity"/>
    <property type="evidence" value="ECO:0007669"/>
    <property type="project" value="UniProtKB-UniRule"/>
</dbReference>
<organism evidence="7">
    <name type="scientific">Alsobacter sp. KACC 23698</name>
    <dbReference type="NCBI Taxonomy" id="3149229"/>
    <lineage>
        <taxon>Bacteria</taxon>
        <taxon>Pseudomonadati</taxon>
        <taxon>Pseudomonadota</taxon>
        <taxon>Alphaproteobacteria</taxon>
        <taxon>Hyphomicrobiales</taxon>
        <taxon>Alsobacteraceae</taxon>
        <taxon>Alsobacter</taxon>
    </lineage>
</organism>
<sequence>MTVLDAPALAKGPLSDAALRQLFSDARTYNDFEPTPVPDALLRRLAELVRLGPTAANSGPARFVFVKSAEAKARLAPHLSEGNRAKTLAAPVTAIVGYDLEFYENLPKLFPHNQTARSWFAGKPAAIEETGFRNSSLQGAYMILAARALGLDCGPMSGFDKAGLDAAFFPDGKIKSNFICNLGYGSAAGLFPRSPRLEFEEFCSIA</sequence>
<keyword evidence="4 5" id="KW-0560">Oxidoreductase</keyword>
<evidence type="ECO:0000259" key="6">
    <source>
        <dbReference type="Pfam" id="PF00881"/>
    </source>
</evidence>
<keyword evidence="3 5" id="KW-0521">NADP</keyword>
<reference evidence="7" key="1">
    <citation type="submission" date="2024-05" db="EMBL/GenBank/DDBJ databases">
        <authorList>
            <person name="Kim S."/>
            <person name="Heo J."/>
            <person name="Choi H."/>
            <person name="Choi Y."/>
            <person name="Kwon S.-W."/>
            <person name="Kim Y."/>
        </authorList>
    </citation>
    <scope>NUCLEOTIDE SEQUENCE</scope>
    <source>
        <strain evidence="7">KACC 23698</strain>
    </source>
</reference>
<name>A0AAU7JFC4_9HYPH</name>
<keyword evidence="5" id="KW-0520">NAD</keyword>
<evidence type="ECO:0000313" key="7">
    <source>
        <dbReference type="EMBL" id="XBO38774.1"/>
    </source>
</evidence>
<dbReference type="EC" id="1.-.-.-" evidence="5"/>
<dbReference type="PANTHER" id="PTHR43543:SF1">
    <property type="entry name" value="MALONIC SEMIALDEHYDE REDUCTASE RUTE-RELATED"/>
    <property type="match status" value="1"/>
</dbReference>
<evidence type="ECO:0000256" key="2">
    <source>
        <dbReference type="ARBA" id="ARBA00022643"/>
    </source>
</evidence>
<evidence type="ECO:0000256" key="5">
    <source>
        <dbReference type="HAMAP-Rule" id="MF_01204"/>
    </source>
</evidence>
<proteinExistence type="inferred from homology"/>
<gene>
    <name evidence="7" type="ORF">ABEG18_24280</name>
</gene>
<dbReference type="InterPro" id="IPR000415">
    <property type="entry name" value="Nitroreductase-like"/>
</dbReference>
<dbReference type="InterPro" id="IPR050461">
    <property type="entry name" value="Nitroreductase_HadB/RutE"/>
</dbReference>
<evidence type="ECO:0000256" key="4">
    <source>
        <dbReference type="ARBA" id="ARBA00023002"/>
    </source>
</evidence>
<dbReference type="EMBL" id="CP157484">
    <property type="protein sequence ID" value="XBO38774.1"/>
    <property type="molecule type" value="Genomic_DNA"/>
</dbReference>
<dbReference type="SUPFAM" id="SSF55469">
    <property type="entry name" value="FMN-dependent nitroreductase-like"/>
    <property type="match status" value="1"/>
</dbReference>
<feature type="domain" description="Nitroreductase" evidence="6">
    <location>
        <begin position="27"/>
        <end position="168"/>
    </location>
</feature>
<dbReference type="CDD" id="cd02148">
    <property type="entry name" value="RutE-like"/>
    <property type="match status" value="1"/>
</dbReference>
<accession>A0AAU7JFC4</accession>
<dbReference type="NCBIfam" id="NF003768">
    <property type="entry name" value="PRK05365.1"/>
    <property type="match status" value="1"/>
</dbReference>
<evidence type="ECO:0000256" key="3">
    <source>
        <dbReference type="ARBA" id="ARBA00022857"/>
    </source>
</evidence>
<dbReference type="InterPro" id="IPR029479">
    <property type="entry name" value="Nitroreductase"/>
</dbReference>
<dbReference type="PANTHER" id="PTHR43543">
    <property type="entry name" value="MALONIC SEMIALDEHYDE REDUCTASE RUTE-RELATED"/>
    <property type="match status" value="1"/>
</dbReference>
<evidence type="ECO:0000256" key="1">
    <source>
        <dbReference type="ARBA" id="ARBA00022630"/>
    </source>
</evidence>
<dbReference type="Gene3D" id="3.40.109.10">
    <property type="entry name" value="NADH Oxidase"/>
    <property type="match status" value="1"/>
</dbReference>
<dbReference type="InterPro" id="IPR023936">
    <property type="entry name" value="RutE-like"/>
</dbReference>
<dbReference type="AlphaFoldDB" id="A0AAU7JFC4"/>